<dbReference type="OrthoDB" id="2882585at2"/>
<gene>
    <name evidence="2" type="ORF">Ctaglu_29080</name>
</gene>
<keyword evidence="3" id="KW-1185">Reference proteome</keyword>
<dbReference type="Pfam" id="PF15525">
    <property type="entry name" value="DUF4652"/>
    <property type="match status" value="1"/>
</dbReference>
<evidence type="ECO:0008006" key="4">
    <source>
        <dbReference type="Google" id="ProtNLM"/>
    </source>
</evidence>
<evidence type="ECO:0000313" key="3">
    <source>
        <dbReference type="Proteomes" id="UP000287872"/>
    </source>
</evidence>
<keyword evidence="1" id="KW-1133">Transmembrane helix</keyword>
<dbReference type="RefSeq" id="WP_125002958.1">
    <property type="nucleotide sequence ID" value="NZ_BHYK01000016.1"/>
</dbReference>
<evidence type="ECO:0000256" key="1">
    <source>
        <dbReference type="SAM" id="Phobius"/>
    </source>
</evidence>
<dbReference type="Gene3D" id="2.40.128.660">
    <property type="entry name" value="Uncharacterised protein PF15525, DUF4652"/>
    <property type="match status" value="1"/>
</dbReference>
<name>A0A401UP20_9CLOT</name>
<dbReference type="Proteomes" id="UP000287872">
    <property type="component" value="Unassembled WGS sequence"/>
</dbReference>
<protein>
    <recommendedName>
        <fullName evidence="4">Zinc-finger domain-containing protein</fullName>
    </recommendedName>
</protein>
<sequence>MNCNIFKKGLEEYVLGNISNDLKIAIEKHMDGCESCRRMYEEEVKIDRDFKMVLSIDGIEFNRSRASIIKAIDKNRYSKKTSNKILYNFKKYKNRYLSYAVAVMAMIVIIPMMLKGFGGVNFNNATSKKTTAINNSSEKEASKKSDSLIGHSSLAMDKIQVSKAALEFKSSIITKQALIDYKMNWKNSGDGKRSAAIDIKPERDVDFGIHAAYIKNMTTNEIVKYEVINNERQYTPMLIEWWDSEHLIIVAGFGEGTIEYGSEVYSLDVNTGQLSTLYKEVDGKHQILDFKKVKNDLIFQLLIYNDDTYNTFHKGVGKITLLELDKLVNMEIISEEK</sequence>
<feature type="transmembrane region" description="Helical" evidence="1">
    <location>
        <begin position="96"/>
        <end position="114"/>
    </location>
</feature>
<comment type="caution">
    <text evidence="2">The sequence shown here is derived from an EMBL/GenBank/DDBJ whole genome shotgun (WGS) entry which is preliminary data.</text>
</comment>
<dbReference type="InterPro" id="IPR028102">
    <property type="entry name" value="DUF4652"/>
</dbReference>
<evidence type="ECO:0000313" key="2">
    <source>
        <dbReference type="EMBL" id="GCD11285.1"/>
    </source>
</evidence>
<proteinExistence type="predicted"/>
<dbReference type="AlphaFoldDB" id="A0A401UP20"/>
<keyword evidence="1" id="KW-0472">Membrane</keyword>
<keyword evidence="1" id="KW-0812">Transmembrane</keyword>
<dbReference type="EMBL" id="BHYK01000016">
    <property type="protein sequence ID" value="GCD11285.1"/>
    <property type="molecule type" value="Genomic_DNA"/>
</dbReference>
<accession>A0A401UP20</accession>
<organism evidence="2 3">
    <name type="scientific">Clostridium tagluense</name>
    <dbReference type="NCBI Taxonomy" id="360422"/>
    <lineage>
        <taxon>Bacteria</taxon>
        <taxon>Bacillati</taxon>
        <taxon>Bacillota</taxon>
        <taxon>Clostridia</taxon>
        <taxon>Eubacteriales</taxon>
        <taxon>Clostridiaceae</taxon>
        <taxon>Clostridium</taxon>
    </lineage>
</organism>
<reference evidence="2 3" key="1">
    <citation type="submission" date="2018-11" db="EMBL/GenBank/DDBJ databases">
        <title>Genome sequencing and assembly of Clostridium tagluense strain A121.</title>
        <authorList>
            <person name="Murakami T."/>
            <person name="Segawa T."/>
            <person name="Shcherbakova V.A."/>
            <person name="Mori H."/>
            <person name="Yoshimura Y."/>
        </authorList>
    </citation>
    <scope>NUCLEOTIDE SEQUENCE [LARGE SCALE GENOMIC DNA]</scope>
    <source>
        <strain evidence="2 3">A121</strain>
    </source>
</reference>